<accession>A0A8S1KX33</accession>
<dbReference type="Proteomes" id="UP000688137">
    <property type="component" value="Unassembled WGS sequence"/>
</dbReference>
<dbReference type="AlphaFoldDB" id="A0A8S1KX33"/>
<dbReference type="OMA" id="IDITDMA"/>
<dbReference type="InterPro" id="IPR002110">
    <property type="entry name" value="Ankyrin_rpt"/>
</dbReference>
<protein>
    <recommendedName>
        <fullName evidence="4">SEC7 domain-containing protein</fullName>
    </recommendedName>
</protein>
<evidence type="ECO:0000313" key="5">
    <source>
        <dbReference type="EMBL" id="CAD8058951.1"/>
    </source>
</evidence>
<comment type="caution">
    <text evidence="5">The sequence shown here is derived from an EMBL/GenBank/DDBJ whole genome shotgun (WGS) entry which is preliminary data.</text>
</comment>
<dbReference type="PANTHER" id="PTHR24171">
    <property type="entry name" value="ANKYRIN REPEAT DOMAIN-CONTAINING PROTEIN 39-RELATED"/>
    <property type="match status" value="1"/>
</dbReference>
<dbReference type="Pfam" id="PF12796">
    <property type="entry name" value="Ank_2"/>
    <property type="match status" value="1"/>
</dbReference>
<evidence type="ECO:0000256" key="2">
    <source>
        <dbReference type="ARBA" id="ARBA00023043"/>
    </source>
</evidence>
<dbReference type="PROSITE" id="PS50190">
    <property type="entry name" value="SEC7"/>
    <property type="match status" value="1"/>
</dbReference>
<dbReference type="PROSITE" id="PS50297">
    <property type="entry name" value="ANK_REP_REGION"/>
    <property type="match status" value="2"/>
</dbReference>
<feature type="repeat" description="ANK" evidence="3">
    <location>
        <begin position="87"/>
        <end position="119"/>
    </location>
</feature>
<organism evidence="5 6">
    <name type="scientific">Paramecium primaurelia</name>
    <dbReference type="NCBI Taxonomy" id="5886"/>
    <lineage>
        <taxon>Eukaryota</taxon>
        <taxon>Sar</taxon>
        <taxon>Alveolata</taxon>
        <taxon>Ciliophora</taxon>
        <taxon>Intramacronucleata</taxon>
        <taxon>Oligohymenophorea</taxon>
        <taxon>Peniculida</taxon>
        <taxon>Parameciidae</taxon>
        <taxon>Paramecium</taxon>
    </lineage>
</organism>
<keyword evidence="2 3" id="KW-0040">ANK repeat</keyword>
<evidence type="ECO:0000256" key="1">
    <source>
        <dbReference type="ARBA" id="ARBA00022737"/>
    </source>
</evidence>
<keyword evidence="6" id="KW-1185">Reference proteome</keyword>
<dbReference type="SMART" id="SM00222">
    <property type="entry name" value="Sec7"/>
    <property type="match status" value="1"/>
</dbReference>
<dbReference type="GO" id="GO:0032012">
    <property type="term" value="P:regulation of ARF protein signal transduction"/>
    <property type="evidence" value="ECO:0007669"/>
    <property type="project" value="InterPro"/>
</dbReference>
<dbReference type="InterPro" id="IPR000904">
    <property type="entry name" value="Sec7_dom"/>
</dbReference>
<dbReference type="Pfam" id="PF01369">
    <property type="entry name" value="Sec7"/>
    <property type="match status" value="1"/>
</dbReference>
<reference evidence="5" key="1">
    <citation type="submission" date="2021-01" db="EMBL/GenBank/DDBJ databases">
        <authorList>
            <consortium name="Genoscope - CEA"/>
            <person name="William W."/>
        </authorList>
    </citation>
    <scope>NUCLEOTIDE SEQUENCE</scope>
</reference>
<dbReference type="PANTHER" id="PTHR24171:SF9">
    <property type="entry name" value="ANKYRIN REPEAT DOMAIN-CONTAINING PROTEIN 39"/>
    <property type="match status" value="1"/>
</dbReference>
<name>A0A8S1KX33_PARPR</name>
<feature type="domain" description="SEC7" evidence="4">
    <location>
        <begin position="327"/>
        <end position="506"/>
    </location>
</feature>
<gene>
    <name evidence="5" type="ORF">PPRIM_AZ9-3.1.T0280131</name>
</gene>
<feature type="repeat" description="ANK" evidence="3">
    <location>
        <begin position="120"/>
        <end position="152"/>
    </location>
</feature>
<evidence type="ECO:0000313" key="6">
    <source>
        <dbReference type="Proteomes" id="UP000688137"/>
    </source>
</evidence>
<dbReference type="PROSITE" id="PS50088">
    <property type="entry name" value="ANK_REPEAT"/>
    <property type="match status" value="2"/>
</dbReference>
<dbReference type="GO" id="GO:0005085">
    <property type="term" value="F:guanyl-nucleotide exchange factor activity"/>
    <property type="evidence" value="ECO:0007669"/>
    <property type="project" value="InterPro"/>
</dbReference>
<proteinExistence type="predicted"/>
<keyword evidence="1" id="KW-0677">Repeat</keyword>
<dbReference type="EMBL" id="CAJJDM010000027">
    <property type="protein sequence ID" value="CAD8058951.1"/>
    <property type="molecule type" value="Genomic_DNA"/>
</dbReference>
<evidence type="ECO:0000259" key="4">
    <source>
        <dbReference type="PROSITE" id="PS50190"/>
    </source>
</evidence>
<sequence length="614" mass="71266">MGNTIQHKRRNPANCLGCMAQDHETFDPNELQIGLEVDKARGRITQQSTAYLTENEKNFFKAASGRNLGLIRFYLNNGININILDEDRTSPLHIASRYGSIQVVQELINNNANIDITDMAGWTPLHVAAFYQRAQVCSVLLKAGADPKIRNREGNLAQDLVRDKMTSEIFKSSLDIQNSCIERQVKRIDPAQRQHEEYFQFLKQQRLKSQECNSLCEKVSQGKLISPNLSPTKLMSKEKENQGLQDSISKSIISEGNEQKDIQDCFKELSSKISRNLIFHQNSIPRSFDEMYSLNQLVLLQNQSKELVTFLDQVKVIKHDYNSENLALDLFNHSSIIGISFMIATQMIKPTPQSIINWLFQDIELKNKVQISKLLCNINLQEQQQILKLFIDKIVMSDNLIDSLQRLFSKLLVQNDPFILDILVKEFSRRFYEFNYYNSKPQTFPFKSEESLHMFTFALVILDIESDKYDKENAFKCFFQNIQTINNGDNLNSKYIQQIIEQLSSQQIVKLNEQQIDTSLYHVFNNYSTPILLREQKQILSEKWKLYIISDFCILISDGKMKILSSSKNDIIINKQEVTIQGKLNQQLIYFICKDEQTFILKIKNKKLRFINLQ</sequence>
<dbReference type="SMART" id="SM00248">
    <property type="entry name" value="ANK"/>
    <property type="match status" value="3"/>
</dbReference>
<evidence type="ECO:0000256" key="3">
    <source>
        <dbReference type="PROSITE-ProRule" id="PRU00023"/>
    </source>
</evidence>